<reference evidence="1" key="1">
    <citation type="journal article" date="2014" name="Front. Microbiol.">
        <title>High frequency of phylogenetically diverse reductive dehalogenase-homologous genes in deep subseafloor sedimentary metagenomes.</title>
        <authorList>
            <person name="Kawai M."/>
            <person name="Futagami T."/>
            <person name="Toyoda A."/>
            <person name="Takaki Y."/>
            <person name="Nishi S."/>
            <person name="Hori S."/>
            <person name="Arai W."/>
            <person name="Tsubouchi T."/>
            <person name="Morono Y."/>
            <person name="Uchiyama I."/>
            <person name="Ito T."/>
            <person name="Fujiyama A."/>
            <person name="Inagaki F."/>
            <person name="Takami H."/>
        </authorList>
    </citation>
    <scope>NUCLEOTIDE SEQUENCE</scope>
    <source>
        <strain evidence="1">Expedition CK06-06</strain>
    </source>
</reference>
<feature type="non-terminal residue" evidence="1">
    <location>
        <position position="230"/>
    </location>
</feature>
<proteinExistence type="predicted"/>
<evidence type="ECO:0008006" key="2">
    <source>
        <dbReference type="Google" id="ProtNLM"/>
    </source>
</evidence>
<accession>X0XMQ8</accession>
<sequence length="230" mass="26625">GFIVVFFLVCLVSYAENTPEGIILFDQSGSMKKYDPELRSKALIVEFIRSLKKPHRIVLAGFNEEIHEYITLVTATETDVAALAGEIQRIDTRSYSTDLEIPFRYLFERDGKEAIEFALIISDGEPDIWDGKLRYFSKRVKSDSRYEDLNRRYRVLKASGLSPDELFERLKHLYDERNLELIEEQVFRLKDGLGDRIILWDLSGESGYFRTWAEECGGLYLPMKAEEGVT</sequence>
<organism evidence="1">
    <name type="scientific">marine sediment metagenome</name>
    <dbReference type="NCBI Taxonomy" id="412755"/>
    <lineage>
        <taxon>unclassified sequences</taxon>
        <taxon>metagenomes</taxon>
        <taxon>ecological metagenomes</taxon>
    </lineage>
</organism>
<dbReference type="InterPro" id="IPR036465">
    <property type="entry name" value="vWFA_dom_sf"/>
</dbReference>
<dbReference type="Gene3D" id="3.40.50.410">
    <property type="entry name" value="von Willebrand factor, type A domain"/>
    <property type="match status" value="1"/>
</dbReference>
<dbReference type="EMBL" id="BARS01052657">
    <property type="protein sequence ID" value="GAG44444.1"/>
    <property type="molecule type" value="Genomic_DNA"/>
</dbReference>
<evidence type="ECO:0000313" key="1">
    <source>
        <dbReference type="EMBL" id="GAG44444.1"/>
    </source>
</evidence>
<dbReference type="AlphaFoldDB" id="X0XMQ8"/>
<feature type="non-terminal residue" evidence="1">
    <location>
        <position position="1"/>
    </location>
</feature>
<gene>
    <name evidence="1" type="ORF">S01H1_78263</name>
</gene>
<name>X0XMQ8_9ZZZZ</name>
<dbReference type="CDD" id="cd00198">
    <property type="entry name" value="vWFA"/>
    <property type="match status" value="1"/>
</dbReference>
<protein>
    <recommendedName>
        <fullName evidence="2">VWFA domain-containing protein</fullName>
    </recommendedName>
</protein>
<comment type="caution">
    <text evidence="1">The sequence shown here is derived from an EMBL/GenBank/DDBJ whole genome shotgun (WGS) entry which is preliminary data.</text>
</comment>
<dbReference type="SUPFAM" id="SSF53300">
    <property type="entry name" value="vWA-like"/>
    <property type="match status" value="1"/>
</dbReference>